<feature type="transmembrane region" description="Helical" evidence="7">
    <location>
        <begin position="246"/>
        <end position="268"/>
    </location>
</feature>
<evidence type="ECO:0000313" key="10">
    <source>
        <dbReference type="EMBL" id="TIH34842.1"/>
    </source>
</evidence>
<evidence type="ECO:0000259" key="9">
    <source>
        <dbReference type="PROSITE" id="PS50928"/>
    </source>
</evidence>
<dbReference type="CDD" id="cd06261">
    <property type="entry name" value="TM_PBP2"/>
    <property type="match status" value="1"/>
</dbReference>
<organism evidence="10 11">
    <name type="scientific">Subtercola vilae</name>
    <dbReference type="NCBI Taxonomy" id="2056433"/>
    <lineage>
        <taxon>Bacteria</taxon>
        <taxon>Bacillati</taxon>
        <taxon>Actinomycetota</taxon>
        <taxon>Actinomycetes</taxon>
        <taxon>Micrococcales</taxon>
        <taxon>Microbacteriaceae</taxon>
        <taxon>Subtercola</taxon>
    </lineage>
</organism>
<dbReference type="Proteomes" id="UP000306192">
    <property type="component" value="Unassembled WGS sequence"/>
</dbReference>
<keyword evidence="6 7" id="KW-0472">Membrane</keyword>
<dbReference type="RefSeq" id="WP_136642557.1">
    <property type="nucleotide sequence ID" value="NZ_QYRT01000023.1"/>
</dbReference>
<dbReference type="InterPro" id="IPR035906">
    <property type="entry name" value="MetI-like_sf"/>
</dbReference>
<feature type="transmembrane region" description="Helical" evidence="7">
    <location>
        <begin position="107"/>
        <end position="130"/>
    </location>
</feature>
<feature type="compositionally biased region" description="Polar residues" evidence="8">
    <location>
        <begin position="1"/>
        <end position="15"/>
    </location>
</feature>
<comment type="similarity">
    <text evidence="7">Belongs to the binding-protein-dependent transport system permease family.</text>
</comment>
<gene>
    <name evidence="10" type="ORF">D4765_12125</name>
</gene>
<comment type="caution">
    <text evidence="10">The sequence shown here is derived from an EMBL/GenBank/DDBJ whole genome shotgun (WGS) entry which is preliminary data.</text>
</comment>
<feature type="region of interest" description="Disordered" evidence="8">
    <location>
        <begin position="1"/>
        <end position="25"/>
    </location>
</feature>
<evidence type="ECO:0000313" key="11">
    <source>
        <dbReference type="Proteomes" id="UP000306192"/>
    </source>
</evidence>
<dbReference type="InterPro" id="IPR000515">
    <property type="entry name" value="MetI-like"/>
</dbReference>
<dbReference type="AlphaFoldDB" id="A0A4T2BV08"/>
<dbReference type="Pfam" id="PF00528">
    <property type="entry name" value="BPD_transp_1"/>
    <property type="match status" value="1"/>
</dbReference>
<feature type="transmembrane region" description="Helical" evidence="7">
    <location>
        <begin position="216"/>
        <end position="240"/>
    </location>
</feature>
<evidence type="ECO:0000256" key="1">
    <source>
        <dbReference type="ARBA" id="ARBA00004651"/>
    </source>
</evidence>
<keyword evidence="2 7" id="KW-0813">Transport</keyword>
<accession>A0A4T2BV08</accession>
<dbReference type="GO" id="GO:0055085">
    <property type="term" value="P:transmembrane transport"/>
    <property type="evidence" value="ECO:0007669"/>
    <property type="project" value="InterPro"/>
</dbReference>
<keyword evidence="5 7" id="KW-1133">Transmembrane helix</keyword>
<dbReference type="OrthoDB" id="61122at2"/>
<evidence type="ECO:0000256" key="4">
    <source>
        <dbReference type="ARBA" id="ARBA00022692"/>
    </source>
</evidence>
<keyword evidence="3" id="KW-1003">Cell membrane</keyword>
<dbReference type="PANTHER" id="PTHR43744">
    <property type="entry name" value="ABC TRANSPORTER PERMEASE PROTEIN MG189-RELATED-RELATED"/>
    <property type="match status" value="1"/>
</dbReference>
<dbReference type="GO" id="GO:0005886">
    <property type="term" value="C:plasma membrane"/>
    <property type="evidence" value="ECO:0007669"/>
    <property type="project" value="UniProtKB-SubCell"/>
</dbReference>
<evidence type="ECO:0000256" key="7">
    <source>
        <dbReference type="RuleBase" id="RU363032"/>
    </source>
</evidence>
<evidence type="ECO:0000256" key="2">
    <source>
        <dbReference type="ARBA" id="ARBA00022448"/>
    </source>
</evidence>
<keyword evidence="4 7" id="KW-0812">Transmembrane</keyword>
<evidence type="ECO:0000256" key="5">
    <source>
        <dbReference type="ARBA" id="ARBA00022989"/>
    </source>
</evidence>
<sequence length="318" mass="33966">MTSIRQSGPSPQTPTKQRRRASQAADQIDPRLYGLPRAATPVLTILAALFAVFVLAPLLWLLISATKSQADIYTSFGFWFSGPFRLFDNIASLGQNISGAGVFVQWLANTLLYAVAGAVGATILSALAGYGFSRYRFRGSNALFFGVMATLLVPITSIALPLFLVYSKVGLVNSVWGMILPSVVSPVGIYLMRTYIDASVPKDLIEAARLDGAGELGIFVRIALPLSMPGLMTVLLITVVAVWNNYFLPLVIFSKSSLYPLTVGLSALSQASQSGSKAELVPVLITGGLVTVVPLIALFLLLERYFRGGLLQGSTTGL</sequence>
<dbReference type="EMBL" id="QYRT01000023">
    <property type="protein sequence ID" value="TIH34842.1"/>
    <property type="molecule type" value="Genomic_DNA"/>
</dbReference>
<name>A0A4T2BV08_9MICO</name>
<reference evidence="10 11" key="1">
    <citation type="journal article" date="2019" name="Microorganisms">
        <title>Systematic Affiliation and Genome Analysis of Subtercola vilae DB165(T) with Particular Emphasis on Cold Adaptation of an Isolate from a High-Altitude Cold Volcano Lake.</title>
        <authorList>
            <person name="Villalobos A.S."/>
            <person name="Wiese J."/>
            <person name="Imhoff J.F."/>
            <person name="Dorador C."/>
            <person name="Keller A."/>
            <person name="Hentschel U."/>
        </authorList>
    </citation>
    <scope>NUCLEOTIDE SEQUENCE [LARGE SCALE GENOMIC DNA]</scope>
    <source>
        <strain evidence="10 11">DB165</strain>
    </source>
</reference>
<feature type="transmembrane region" description="Helical" evidence="7">
    <location>
        <begin position="142"/>
        <end position="163"/>
    </location>
</feature>
<evidence type="ECO:0000256" key="3">
    <source>
        <dbReference type="ARBA" id="ARBA00022475"/>
    </source>
</evidence>
<feature type="transmembrane region" description="Helical" evidence="7">
    <location>
        <begin position="280"/>
        <end position="302"/>
    </location>
</feature>
<dbReference type="PROSITE" id="PS50928">
    <property type="entry name" value="ABC_TM1"/>
    <property type="match status" value="1"/>
</dbReference>
<proteinExistence type="inferred from homology"/>
<feature type="transmembrane region" description="Helical" evidence="7">
    <location>
        <begin position="42"/>
        <end position="63"/>
    </location>
</feature>
<dbReference type="SUPFAM" id="SSF161098">
    <property type="entry name" value="MetI-like"/>
    <property type="match status" value="1"/>
</dbReference>
<feature type="transmembrane region" description="Helical" evidence="7">
    <location>
        <begin position="175"/>
        <end position="196"/>
    </location>
</feature>
<keyword evidence="11" id="KW-1185">Reference proteome</keyword>
<dbReference type="PANTHER" id="PTHR43744:SF12">
    <property type="entry name" value="ABC TRANSPORTER PERMEASE PROTEIN MG189-RELATED"/>
    <property type="match status" value="1"/>
</dbReference>
<comment type="subcellular location">
    <subcellularLocation>
        <location evidence="1 7">Cell membrane</location>
        <topology evidence="1 7">Multi-pass membrane protein</topology>
    </subcellularLocation>
</comment>
<feature type="domain" description="ABC transmembrane type-1" evidence="9">
    <location>
        <begin position="107"/>
        <end position="302"/>
    </location>
</feature>
<protein>
    <submittedName>
        <fullName evidence="10">Carbohydrate ABC transporter permease</fullName>
    </submittedName>
</protein>
<dbReference type="Gene3D" id="1.10.3720.10">
    <property type="entry name" value="MetI-like"/>
    <property type="match status" value="1"/>
</dbReference>
<evidence type="ECO:0000256" key="6">
    <source>
        <dbReference type="ARBA" id="ARBA00023136"/>
    </source>
</evidence>
<evidence type="ECO:0000256" key="8">
    <source>
        <dbReference type="SAM" id="MobiDB-lite"/>
    </source>
</evidence>